<sequence>MPHPWQTDCDPFNLTSTGYLGRKRDEMLVNEILLNKDKIGKARLRGRSIPRNLCFGDTLHDPWTAAHAITGWSGHLPTKKEMTGQAEVFQNDYLQLNRAAITSGIVTPQESRVFRKTHFRKYAPAAVDGKLRSKKIERPPPRRLDPNTVYGKVEAPDPPLNDVLRHKFQDDWILNKKEQTKISLSTKSFETKKSRWAQTRASLLRTVMVPVDCPSQPWRLEKFVSKAKPHLSTFRSEKELAAAWNANTFEKTGRLGETGQGITTRGHGHMALPPIDPKECVVYKVQ</sequence>
<reference evidence="2 3" key="1">
    <citation type="submission" date="2024-04" db="EMBL/GenBank/DDBJ databases">
        <authorList>
            <consortium name="Genoscope - CEA"/>
            <person name="William W."/>
        </authorList>
    </citation>
    <scope>NUCLEOTIDE SEQUENCE [LARGE SCALE GENOMIC DNA]</scope>
</reference>
<evidence type="ECO:0000313" key="3">
    <source>
        <dbReference type="Proteomes" id="UP001497497"/>
    </source>
</evidence>
<feature type="compositionally biased region" description="Basic and acidic residues" evidence="1">
    <location>
        <begin position="136"/>
        <end position="145"/>
    </location>
</feature>
<comment type="caution">
    <text evidence="2">The sequence shown here is derived from an EMBL/GenBank/DDBJ whole genome shotgun (WGS) entry which is preliminary data.</text>
</comment>
<protein>
    <recommendedName>
        <fullName evidence="4">Cilia- and flagella-associated protein 77</fullName>
    </recommendedName>
</protein>
<proteinExistence type="predicted"/>
<dbReference type="EMBL" id="CAXITT010001057">
    <property type="protein sequence ID" value="CAL1547742.1"/>
    <property type="molecule type" value="Genomic_DNA"/>
</dbReference>
<evidence type="ECO:0000256" key="1">
    <source>
        <dbReference type="SAM" id="MobiDB-lite"/>
    </source>
</evidence>
<accession>A0AAV2IKS1</accession>
<feature type="region of interest" description="Disordered" evidence="1">
    <location>
        <begin position="136"/>
        <end position="156"/>
    </location>
</feature>
<keyword evidence="3" id="KW-1185">Reference proteome</keyword>
<gene>
    <name evidence="2" type="ORF">GSLYS_00021059001</name>
</gene>
<evidence type="ECO:0008006" key="4">
    <source>
        <dbReference type="Google" id="ProtNLM"/>
    </source>
</evidence>
<dbReference type="PANTHER" id="PTHR28617:SF1">
    <property type="entry name" value="CILIA- AND FLAGELLA-ASSOCIATED PROTEIN 77"/>
    <property type="match status" value="1"/>
</dbReference>
<dbReference type="Pfam" id="PF14825">
    <property type="entry name" value="CFAP77"/>
    <property type="match status" value="1"/>
</dbReference>
<name>A0AAV2IKS1_LYMST</name>
<evidence type="ECO:0000313" key="2">
    <source>
        <dbReference type="EMBL" id="CAL1547742.1"/>
    </source>
</evidence>
<dbReference type="PANTHER" id="PTHR28617">
    <property type="entry name" value="CILIA- AND FLAGELLA-ASSOCIATED PROTEIN 77"/>
    <property type="match status" value="1"/>
</dbReference>
<dbReference type="InterPro" id="IPR029147">
    <property type="entry name" value="CFAP77"/>
</dbReference>
<dbReference type="AlphaFoldDB" id="A0AAV2IKS1"/>
<organism evidence="2 3">
    <name type="scientific">Lymnaea stagnalis</name>
    <name type="common">Great pond snail</name>
    <name type="synonym">Helix stagnalis</name>
    <dbReference type="NCBI Taxonomy" id="6523"/>
    <lineage>
        <taxon>Eukaryota</taxon>
        <taxon>Metazoa</taxon>
        <taxon>Spiralia</taxon>
        <taxon>Lophotrochozoa</taxon>
        <taxon>Mollusca</taxon>
        <taxon>Gastropoda</taxon>
        <taxon>Heterobranchia</taxon>
        <taxon>Euthyneura</taxon>
        <taxon>Panpulmonata</taxon>
        <taxon>Hygrophila</taxon>
        <taxon>Lymnaeoidea</taxon>
        <taxon>Lymnaeidae</taxon>
        <taxon>Lymnaea</taxon>
    </lineage>
</organism>
<dbReference type="Proteomes" id="UP001497497">
    <property type="component" value="Unassembled WGS sequence"/>
</dbReference>